<evidence type="ECO:0000256" key="6">
    <source>
        <dbReference type="ARBA" id="ARBA00023268"/>
    </source>
</evidence>
<proteinExistence type="predicted"/>
<evidence type="ECO:0000256" key="1">
    <source>
        <dbReference type="ARBA" id="ARBA00022679"/>
    </source>
</evidence>
<evidence type="ECO:0000313" key="9">
    <source>
        <dbReference type="EMBL" id="MFD2758621.1"/>
    </source>
</evidence>
<keyword evidence="6" id="KW-0511">Multifunctional enzyme</keyword>
<dbReference type="Proteomes" id="UP001597492">
    <property type="component" value="Unassembled WGS sequence"/>
</dbReference>
<dbReference type="Gene3D" id="1.20.120.1510">
    <property type="match status" value="1"/>
</dbReference>
<dbReference type="Pfam" id="PF08335">
    <property type="entry name" value="GlnD_UR_UTase"/>
    <property type="match status" value="2"/>
</dbReference>
<organism evidence="9 10">
    <name type="scientific">Gulosibacter faecalis</name>
    <dbReference type="NCBI Taxonomy" id="272240"/>
    <lineage>
        <taxon>Bacteria</taxon>
        <taxon>Bacillati</taxon>
        <taxon>Actinomycetota</taxon>
        <taxon>Actinomycetes</taxon>
        <taxon>Micrococcales</taxon>
        <taxon>Microbacteriaceae</taxon>
        <taxon>Gulosibacter</taxon>
    </lineage>
</organism>
<dbReference type="PANTHER" id="PTHR30621:SF0">
    <property type="entry name" value="BIFUNCTIONAL GLUTAMINE SYNTHETASE ADENYLYLTRANSFERASE_ADENYLYL-REMOVING ENZYME"/>
    <property type="match status" value="1"/>
</dbReference>
<comment type="caution">
    <text evidence="9">The sequence shown here is derived from an EMBL/GenBank/DDBJ whole genome shotgun (WGS) entry which is preliminary data.</text>
</comment>
<dbReference type="InterPro" id="IPR013546">
    <property type="entry name" value="PII_UdlTrfase/GS_AdlTrfase"/>
</dbReference>
<dbReference type="InterPro" id="IPR005190">
    <property type="entry name" value="GlnE_rpt_dom"/>
</dbReference>
<dbReference type="SUPFAM" id="SSF81301">
    <property type="entry name" value="Nucleotidyltransferase"/>
    <property type="match status" value="2"/>
</dbReference>
<dbReference type="RefSeq" id="WP_019617638.1">
    <property type="nucleotide sequence ID" value="NZ_JBHUNE010000006.1"/>
</dbReference>
<dbReference type="PANTHER" id="PTHR30621">
    <property type="entry name" value="GLUTAMINE SYNTHETASE ADENYLYLTRANSFERASE"/>
    <property type="match status" value="1"/>
</dbReference>
<protein>
    <submittedName>
        <fullName evidence="9">Bifunctional [glutamine synthetase] adenylyltransferase/[glutamine synthetase]-adenylyl-L-tyrosine phosphorylase</fullName>
        <ecNumber evidence="9">2.7.7.42</ecNumber>
        <ecNumber evidence="9">2.7.7.89</ecNumber>
    </submittedName>
</protein>
<feature type="domain" description="PII-uridylyltransferase/Glutamine-synthetase adenylyltransferase" evidence="8">
    <location>
        <begin position="844"/>
        <end position="985"/>
    </location>
</feature>
<dbReference type="NCBIfam" id="NF010707">
    <property type="entry name" value="PRK14109.1"/>
    <property type="match status" value="1"/>
</dbReference>
<dbReference type="Gene3D" id="1.20.120.330">
    <property type="entry name" value="Nucleotidyltransferases domain 2"/>
    <property type="match status" value="2"/>
</dbReference>
<name>A0ABW5UYM4_9MICO</name>
<reference evidence="10" key="1">
    <citation type="journal article" date="2019" name="Int. J. Syst. Evol. Microbiol.">
        <title>The Global Catalogue of Microorganisms (GCM) 10K type strain sequencing project: providing services to taxonomists for standard genome sequencing and annotation.</title>
        <authorList>
            <consortium name="The Broad Institute Genomics Platform"/>
            <consortium name="The Broad Institute Genome Sequencing Center for Infectious Disease"/>
            <person name="Wu L."/>
            <person name="Ma J."/>
        </authorList>
    </citation>
    <scope>NUCLEOTIDE SEQUENCE [LARGE SCALE GENOMIC DNA]</scope>
    <source>
        <strain evidence="10">TISTR 1514</strain>
    </source>
</reference>
<dbReference type="InterPro" id="IPR023057">
    <property type="entry name" value="GlnE"/>
</dbReference>
<dbReference type="CDD" id="cd05401">
    <property type="entry name" value="NT_GlnE_GlnD_like"/>
    <property type="match status" value="2"/>
</dbReference>
<dbReference type="EC" id="2.7.7.89" evidence="9"/>
<evidence type="ECO:0000256" key="4">
    <source>
        <dbReference type="ARBA" id="ARBA00022840"/>
    </source>
</evidence>
<keyword evidence="5" id="KW-0460">Magnesium</keyword>
<dbReference type="SUPFAM" id="SSF81593">
    <property type="entry name" value="Nucleotidyltransferase substrate binding subunit/domain"/>
    <property type="match status" value="2"/>
</dbReference>
<keyword evidence="2 9" id="KW-0548">Nucleotidyltransferase</keyword>
<dbReference type="EC" id="2.7.7.42" evidence="9"/>
<evidence type="ECO:0000256" key="3">
    <source>
        <dbReference type="ARBA" id="ARBA00022741"/>
    </source>
</evidence>
<dbReference type="Gene3D" id="3.30.460.10">
    <property type="entry name" value="Beta Polymerase, domain 2"/>
    <property type="match status" value="2"/>
</dbReference>
<evidence type="ECO:0000259" key="8">
    <source>
        <dbReference type="Pfam" id="PF08335"/>
    </source>
</evidence>
<dbReference type="GO" id="GO:0008882">
    <property type="term" value="F:[glutamate-ammonia-ligase] adenylyltransferase activity"/>
    <property type="evidence" value="ECO:0007669"/>
    <property type="project" value="UniProtKB-EC"/>
</dbReference>
<keyword evidence="1 9" id="KW-0808">Transferase</keyword>
<dbReference type="EMBL" id="JBHUNE010000006">
    <property type="protein sequence ID" value="MFD2758621.1"/>
    <property type="molecule type" value="Genomic_DNA"/>
</dbReference>
<dbReference type="Pfam" id="PF03710">
    <property type="entry name" value="GlnE"/>
    <property type="match status" value="2"/>
</dbReference>
<evidence type="ECO:0000256" key="2">
    <source>
        <dbReference type="ARBA" id="ARBA00022695"/>
    </source>
</evidence>
<feature type="domain" description="PII-uridylyltransferase/Glutamine-synthetase adenylyltransferase" evidence="8">
    <location>
        <begin position="349"/>
        <end position="487"/>
    </location>
</feature>
<evidence type="ECO:0000313" key="10">
    <source>
        <dbReference type="Proteomes" id="UP001597492"/>
    </source>
</evidence>
<dbReference type="InterPro" id="IPR043519">
    <property type="entry name" value="NT_sf"/>
</dbReference>
<keyword evidence="3" id="KW-0547">Nucleotide-binding</keyword>
<keyword evidence="10" id="KW-1185">Reference proteome</keyword>
<dbReference type="GO" id="GO:0047388">
    <property type="term" value="F:[glutamine synthetase]-adenylyl-L-tyrosine phosphorylase activity"/>
    <property type="evidence" value="ECO:0007669"/>
    <property type="project" value="UniProtKB-EC"/>
</dbReference>
<feature type="domain" description="Glutamate-ammonia ligase adenylyltransferase repeated" evidence="7">
    <location>
        <begin position="593"/>
        <end position="815"/>
    </location>
</feature>
<keyword evidence="4" id="KW-0067">ATP-binding</keyword>
<gene>
    <name evidence="9" type="ORF">ACFSW7_09555</name>
</gene>
<sequence length="989" mass="111065">MMREGTRTRILRAGFSDSRRAGELLDELAGLLQLDDETTLSLFETFDPEPEVALRELVELLQREPDLAKTWGSELDKLRSVITLFATSTRLVELVRRHPDVVDEIYTGSPELPTSAGMDRRLRAAVEDLEGDDAVEALRIRYRVELARITLYDMRLPQPEVSIHRIGEALADLASSTIDVALDLARREISAPAASFGKYPADEVANVRLAVIGMGKCGARELNYISDIDVMFVAEPAEGSGLEVPRAIEIATRLASRMMHIVMDYAVEPPLWEVDANLRPEGKDGALVRTLDSYLQYYERWAENWEFMALLKSRAIAGDLELGTRFTDAVAPLVWNAGDRDDFVLGVQRMRKRVIDHIPREEVDRELKLGPGGLRDIEFPVQLLQIVHGQVDEHLRVRSTLDAITALTAEGHIGRDDAAQFSNDYRFLRLLEHRVQLRRLQRTHLVPDDQAALRALARGARSESVGQLRSTLAEVRRRVRQLHEKLFFRPLVAAASRLSADEFQLADERVLVRLRAIGYQDARGALAHIQALTQGVSRRATMQRNLLPVLLEWLAEGTDPDQGLLAFRKLSEQNGEASWYLRLLRDSNLAARRLCAVLANSSFCATFLELFPEAVKWLDSDSALRPRTEQELWPEFEGALKRHDDEVRLGRILRGLRRREMLRIALTAVLGGDELDAIAQGLTTVAELTIRGAIMAVRRIDERAYPPFAVIALGRFGGRELGIGSDLDVVYVYGTDGYEGDDAAGAARTFVRRIQEVLDDARLPIDLDADLRPEGKNGELVRSLTAYDNYYAKWSLGWEAQALLRARGIAGDQDLIDGFIEIADRTRYRSSGLAAKELMEIRRIKARVEDERLPHGVDPRRHLKLGRGSLSDVEWLVQSIQLDRGHDIPELRTTSTLDALEVARQHGIVSYQDVETLRAAWVLASRVRSGVLLYSNAQTDVLPGDPFALEGVARILGYEPGSGVELENDYLNATRRARAVFERVFYGDE</sequence>
<feature type="domain" description="Glutamate-ammonia ligase adenylyltransferase repeated" evidence="7">
    <location>
        <begin position="80"/>
        <end position="327"/>
    </location>
</feature>
<evidence type="ECO:0000259" key="7">
    <source>
        <dbReference type="Pfam" id="PF03710"/>
    </source>
</evidence>
<evidence type="ECO:0000256" key="5">
    <source>
        <dbReference type="ARBA" id="ARBA00022842"/>
    </source>
</evidence>
<accession>A0ABW5UYM4</accession>